<feature type="domain" description="EXPERA" evidence="8">
    <location>
        <begin position="16"/>
        <end position="152"/>
    </location>
</feature>
<keyword evidence="10" id="KW-1185">Reference proteome</keyword>
<dbReference type="PROSITE" id="PS51751">
    <property type="entry name" value="EXPERA"/>
    <property type="match status" value="1"/>
</dbReference>
<dbReference type="InterPro" id="IPR016964">
    <property type="entry name" value="Sigma2_recept"/>
</dbReference>
<comment type="caution">
    <text evidence="7">Lacks conserved residue(s) required for the propagation of feature annotation.</text>
</comment>
<accession>A0A2B7WEK0</accession>
<dbReference type="EMBL" id="PDNB01000411">
    <property type="protein sequence ID" value="PGG95095.1"/>
    <property type="molecule type" value="Genomic_DNA"/>
</dbReference>
<dbReference type="AlphaFoldDB" id="A0A2B7WEK0"/>
<reference evidence="9 10" key="1">
    <citation type="submission" date="2017-10" db="EMBL/GenBank/DDBJ databases">
        <title>Comparative genomics in systemic dimorphic fungi from Ajellomycetaceae.</title>
        <authorList>
            <person name="Munoz J.F."/>
            <person name="Mcewen J.G."/>
            <person name="Clay O.K."/>
            <person name="Cuomo C.A."/>
        </authorList>
    </citation>
    <scope>NUCLEOTIDE SEQUENCE [LARGE SCALE GENOMIC DNA]</scope>
    <source>
        <strain evidence="9 10">UAMH5409</strain>
    </source>
</reference>
<comment type="caution">
    <text evidence="9">The sequence shown here is derived from an EMBL/GenBank/DDBJ whole genome shotgun (WGS) entry which is preliminary data.</text>
</comment>
<keyword evidence="5 7" id="KW-1133">Transmembrane helix</keyword>
<evidence type="ECO:0000256" key="5">
    <source>
        <dbReference type="ARBA" id="ARBA00022989"/>
    </source>
</evidence>
<dbReference type="STRING" id="1447875.A0A2B7WEK0"/>
<comment type="subcellular location">
    <subcellularLocation>
        <location evidence="1">Endoplasmic reticulum membrane</location>
        <topology evidence="1">Multi-pass membrane protein</topology>
    </subcellularLocation>
</comment>
<dbReference type="GO" id="GO:0005789">
    <property type="term" value="C:endoplasmic reticulum membrane"/>
    <property type="evidence" value="ECO:0007669"/>
    <property type="project" value="UniProtKB-SubCell"/>
</dbReference>
<evidence type="ECO:0000256" key="3">
    <source>
        <dbReference type="ARBA" id="ARBA00022692"/>
    </source>
</evidence>
<protein>
    <recommendedName>
        <fullName evidence="7">Efficient mitochondria targeting-associated protein 19</fullName>
    </recommendedName>
</protein>
<sequence length="169" mass="19582">MFAQRFTSIERSSRALINKSIEYAASLRDALQVVDITPLYPVSIKPAFLDQIRRFYIDTYQDKFFTEPTTWGRGYIIMEAAYHLPLSIWAVGAILRDEPIVPVHLLVFSMQTFITTLTCLLDVWGWTDRSVEQKTTLTYMYGPYAAFAALLGVDMFYRLKERVTKSKKE</sequence>
<gene>
    <name evidence="9" type="ORF">AJ79_10269</name>
</gene>
<keyword evidence="6 7" id="KW-0472">Membrane</keyword>
<dbReference type="OrthoDB" id="433124at2759"/>
<proteinExistence type="inferred from homology"/>
<name>A0A2B7WEK0_9EURO</name>
<dbReference type="Pfam" id="PF05241">
    <property type="entry name" value="EBP"/>
    <property type="match status" value="1"/>
</dbReference>
<dbReference type="Proteomes" id="UP000223968">
    <property type="component" value="Unassembled WGS sequence"/>
</dbReference>
<evidence type="ECO:0000313" key="10">
    <source>
        <dbReference type="Proteomes" id="UP000223968"/>
    </source>
</evidence>
<organism evidence="9 10">
    <name type="scientific">Helicocarpus griseus UAMH5409</name>
    <dbReference type="NCBI Taxonomy" id="1447875"/>
    <lineage>
        <taxon>Eukaryota</taxon>
        <taxon>Fungi</taxon>
        <taxon>Dikarya</taxon>
        <taxon>Ascomycota</taxon>
        <taxon>Pezizomycotina</taxon>
        <taxon>Eurotiomycetes</taxon>
        <taxon>Eurotiomycetidae</taxon>
        <taxon>Onygenales</taxon>
        <taxon>Ajellomycetaceae</taxon>
        <taxon>Helicocarpus</taxon>
    </lineage>
</organism>
<evidence type="ECO:0000256" key="4">
    <source>
        <dbReference type="ARBA" id="ARBA00022824"/>
    </source>
</evidence>
<dbReference type="InterPro" id="IPR051987">
    <property type="entry name" value="Sigma-2_receptor-like"/>
</dbReference>
<evidence type="ECO:0000256" key="7">
    <source>
        <dbReference type="PIRNR" id="PIRNR031032"/>
    </source>
</evidence>
<evidence type="ECO:0000256" key="1">
    <source>
        <dbReference type="ARBA" id="ARBA00004477"/>
    </source>
</evidence>
<keyword evidence="3 7" id="KW-0812">Transmembrane</keyword>
<dbReference type="PANTHER" id="PTHR31204:SF1">
    <property type="entry name" value="SIGMA INTRACELLULAR RECEPTOR 2"/>
    <property type="match status" value="1"/>
</dbReference>
<evidence type="ECO:0000256" key="2">
    <source>
        <dbReference type="ARBA" id="ARBA00009096"/>
    </source>
</evidence>
<dbReference type="PIRSF" id="PIRSF031032">
    <property type="entry name" value="TMP_97_prd"/>
    <property type="match status" value="1"/>
</dbReference>
<comment type="similarity">
    <text evidence="2">Belongs to the TMEM97/sigma-2 receptor family.</text>
</comment>
<keyword evidence="4 7" id="KW-0256">Endoplasmic reticulum</keyword>
<evidence type="ECO:0000256" key="6">
    <source>
        <dbReference type="ARBA" id="ARBA00023136"/>
    </source>
</evidence>
<evidence type="ECO:0000313" key="9">
    <source>
        <dbReference type="EMBL" id="PGG95095.1"/>
    </source>
</evidence>
<evidence type="ECO:0000259" key="8">
    <source>
        <dbReference type="PROSITE" id="PS51751"/>
    </source>
</evidence>
<dbReference type="InterPro" id="IPR033118">
    <property type="entry name" value="EXPERA"/>
</dbReference>
<feature type="transmembrane region" description="Helical" evidence="7">
    <location>
        <begin position="105"/>
        <end position="126"/>
    </location>
</feature>
<feature type="transmembrane region" description="Helical" evidence="7">
    <location>
        <begin position="138"/>
        <end position="157"/>
    </location>
</feature>
<dbReference type="PANTHER" id="PTHR31204">
    <property type="entry name" value="SIGMA INTRACELLULAR RECEPTOR 2"/>
    <property type="match status" value="1"/>
</dbReference>